<keyword evidence="2" id="KW-1185">Reference proteome</keyword>
<proteinExistence type="predicted"/>
<comment type="caution">
    <text evidence="1">The sequence shown here is derived from an EMBL/GenBank/DDBJ whole genome shotgun (WGS) entry which is preliminary data.</text>
</comment>
<organism evidence="1 2">
    <name type="scientific">Myodes glareolus</name>
    <name type="common">Bank vole</name>
    <name type="synonym">Clethrionomys glareolus</name>
    <dbReference type="NCBI Taxonomy" id="447135"/>
    <lineage>
        <taxon>Eukaryota</taxon>
        <taxon>Metazoa</taxon>
        <taxon>Chordata</taxon>
        <taxon>Craniata</taxon>
        <taxon>Vertebrata</taxon>
        <taxon>Euteleostomi</taxon>
        <taxon>Mammalia</taxon>
        <taxon>Eutheria</taxon>
        <taxon>Euarchontoglires</taxon>
        <taxon>Glires</taxon>
        <taxon>Rodentia</taxon>
        <taxon>Myomorpha</taxon>
        <taxon>Muroidea</taxon>
        <taxon>Cricetidae</taxon>
        <taxon>Arvicolinae</taxon>
        <taxon>Myodes</taxon>
    </lineage>
</organism>
<dbReference type="AlphaFoldDB" id="A0AAW0IYE4"/>
<dbReference type="Proteomes" id="UP001488838">
    <property type="component" value="Unassembled WGS sequence"/>
</dbReference>
<reference evidence="1 2" key="1">
    <citation type="journal article" date="2023" name="bioRxiv">
        <title>Conserved and derived expression patterns and positive selection on dental genes reveal complex evolutionary context of ever-growing rodent molars.</title>
        <authorList>
            <person name="Calamari Z.T."/>
            <person name="Song A."/>
            <person name="Cohen E."/>
            <person name="Akter M."/>
            <person name="Roy R.D."/>
            <person name="Hallikas O."/>
            <person name="Christensen M.M."/>
            <person name="Li P."/>
            <person name="Marangoni P."/>
            <person name="Jernvall J."/>
            <person name="Klein O.D."/>
        </authorList>
    </citation>
    <scope>NUCLEOTIDE SEQUENCE [LARGE SCALE GENOMIC DNA]</scope>
    <source>
        <strain evidence="1">V071</strain>
    </source>
</reference>
<name>A0AAW0IYE4_MYOGA</name>
<dbReference type="EMBL" id="JBBHLL010000081">
    <property type="protein sequence ID" value="KAK7819372.1"/>
    <property type="molecule type" value="Genomic_DNA"/>
</dbReference>
<evidence type="ECO:0000313" key="2">
    <source>
        <dbReference type="Proteomes" id="UP001488838"/>
    </source>
</evidence>
<protein>
    <submittedName>
        <fullName evidence="1">Uncharacterized protein</fullName>
    </submittedName>
</protein>
<evidence type="ECO:0000313" key="1">
    <source>
        <dbReference type="EMBL" id="KAK7819372.1"/>
    </source>
</evidence>
<sequence>MRYVVSRKIRLQEALIEKGPGEVRCSLQLLTSCVVQQGLAGTADSPTTEVPGLARLGSASCWLEWDGSDLKALSTRFSPTVK</sequence>
<gene>
    <name evidence="1" type="ORF">U0070_025400</name>
</gene>
<accession>A0AAW0IYE4</accession>